<keyword evidence="1 3" id="KW-0597">Phosphoprotein</keyword>
<sequence>MIRIAIVDDESLVAQSLATLLSLEEDLEVVAVAASGEELLEWWRRGQELDVCVCDLQLGGIDGIETARRLGEVGVLIVTSHARPRALKEALAAGVRGFLPKTSTAADFAAAIRAVHAGRRHIDPELAAWTISAGESPLTERETELLELAGRGGSVEDIAAAAHLAPGTTRNYLSSAMAKVGAQNRFEAYTRARERGWI</sequence>
<dbReference type="Gene3D" id="1.10.10.10">
    <property type="entry name" value="Winged helix-like DNA-binding domain superfamily/Winged helix DNA-binding domain"/>
    <property type="match status" value="1"/>
</dbReference>
<dbReference type="EMBL" id="JBHSQE010000006">
    <property type="protein sequence ID" value="MFC6146801.1"/>
    <property type="molecule type" value="Genomic_DNA"/>
</dbReference>
<dbReference type="RefSeq" id="WP_377001452.1">
    <property type="nucleotide sequence ID" value="NZ_JBHSQE010000006.1"/>
</dbReference>
<evidence type="ECO:0000259" key="4">
    <source>
        <dbReference type="PROSITE" id="PS50043"/>
    </source>
</evidence>
<dbReference type="InterPro" id="IPR058245">
    <property type="entry name" value="NreC/VraR/RcsB-like_REC"/>
</dbReference>
<dbReference type="SMART" id="SM00421">
    <property type="entry name" value="HTH_LUXR"/>
    <property type="match status" value="1"/>
</dbReference>
<feature type="domain" description="HTH luxR-type" evidence="4">
    <location>
        <begin position="131"/>
        <end position="196"/>
    </location>
</feature>
<accession>A0ABW1QBQ5</accession>
<dbReference type="PROSITE" id="PS50110">
    <property type="entry name" value="RESPONSE_REGULATORY"/>
    <property type="match status" value="1"/>
</dbReference>
<dbReference type="InterPro" id="IPR039420">
    <property type="entry name" value="WalR-like"/>
</dbReference>
<organism evidence="6 7">
    <name type="scientific">Corynebacterium nasicanis</name>
    <dbReference type="NCBI Taxonomy" id="1448267"/>
    <lineage>
        <taxon>Bacteria</taxon>
        <taxon>Bacillati</taxon>
        <taxon>Actinomycetota</taxon>
        <taxon>Actinomycetes</taxon>
        <taxon>Mycobacteriales</taxon>
        <taxon>Corynebacteriaceae</taxon>
        <taxon>Corynebacterium</taxon>
    </lineage>
</organism>
<reference evidence="7" key="1">
    <citation type="journal article" date="2019" name="Int. J. Syst. Evol. Microbiol.">
        <title>The Global Catalogue of Microorganisms (GCM) 10K type strain sequencing project: providing services to taxonomists for standard genome sequencing and annotation.</title>
        <authorList>
            <consortium name="The Broad Institute Genomics Platform"/>
            <consortium name="The Broad Institute Genome Sequencing Center for Infectious Disease"/>
            <person name="Wu L."/>
            <person name="Ma J."/>
        </authorList>
    </citation>
    <scope>NUCLEOTIDE SEQUENCE [LARGE SCALE GENOMIC DNA]</scope>
    <source>
        <strain evidence="7">CCUG 51943</strain>
    </source>
</reference>
<evidence type="ECO:0000256" key="1">
    <source>
        <dbReference type="ARBA" id="ARBA00022553"/>
    </source>
</evidence>
<dbReference type="CDD" id="cd17535">
    <property type="entry name" value="REC_NarL-like"/>
    <property type="match status" value="1"/>
</dbReference>
<gene>
    <name evidence="6" type="ORF">ACFPUZ_08280</name>
</gene>
<comment type="caution">
    <text evidence="6">The sequence shown here is derived from an EMBL/GenBank/DDBJ whole genome shotgun (WGS) entry which is preliminary data.</text>
</comment>
<dbReference type="InterPro" id="IPR001789">
    <property type="entry name" value="Sig_transdc_resp-reg_receiver"/>
</dbReference>
<dbReference type="Proteomes" id="UP001596244">
    <property type="component" value="Unassembled WGS sequence"/>
</dbReference>
<dbReference type="PRINTS" id="PR00038">
    <property type="entry name" value="HTHLUXR"/>
</dbReference>
<dbReference type="InterPro" id="IPR011006">
    <property type="entry name" value="CheY-like_superfamily"/>
</dbReference>
<evidence type="ECO:0000256" key="3">
    <source>
        <dbReference type="PROSITE-ProRule" id="PRU00169"/>
    </source>
</evidence>
<dbReference type="CDD" id="cd06170">
    <property type="entry name" value="LuxR_C_like"/>
    <property type="match status" value="1"/>
</dbReference>
<dbReference type="PANTHER" id="PTHR43214:SF42">
    <property type="entry name" value="TRANSCRIPTIONAL REGULATORY PROTEIN DESR"/>
    <property type="match status" value="1"/>
</dbReference>
<name>A0ABW1QBQ5_9CORY</name>
<evidence type="ECO:0000313" key="6">
    <source>
        <dbReference type="EMBL" id="MFC6146801.1"/>
    </source>
</evidence>
<dbReference type="Pfam" id="PF00072">
    <property type="entry name" value="Response_reg"/>
    <property type="match status" value="1"/>
</dbReference>
<dbReference type="InterPro" id="IPR000792">
    <property type="entry name" value="Tscrpt_reg_LuxR_C"/>
</dbReference>
<feature type="domain" description="Response regulatory" evidence="5">
    <location>
        <begin position="3"/>
        <end position="116"/>
    </location>
</feature>
<dbReference type="Gene3D" id="3.40.50.2300">
    <property type="match status" value="1"/>
</dbReference>
<dbReference type="InterPro" id="IPR036388">
    <property type="entry name" value="WH-like_DNA-bd_sf"/>
</dbReference>
<dbReference type="Pfam" id="PF00196">
    <property type="entry name" value="GerE"/>
    <property type="match status" value="1"/>
</dbReference>
<dbReference type="SUPFAM" id="SSF52172">
    <property type="entry name" value="CheY-like"/>
    <property type="match status" value="1"/>
</dbReference>
<keyword evidence="7" id="KW-1185">Reference proteome</keyword>
<evidence type="ECO:0000313" key="7">
    <source>
        <dbReference type="Proteomes" id="UP001596244"/>
    </source>
</evidence>
<evidence type="ECO:0000256" key="2">
    <source>
        <dbReference type="ARBA" id="ARBA00023125"/>
    </source>
</evidence>
<dbReference type="SMART" id="SM00448">
    <property type="entry name" value="REC"/>
    <property type="match status" value="1"/>
</dbReference>
<keyword evidence="2" id="KW-0238">DNA-binding</keyword>
<evidence type="ECO:0000259" key="5">
    <source>
        <dbReference type="PROSITE" id="PS50110"/>
    </source>
</evidence>
<dbReference type="PANTHER" id="PTHR43214">
    <property type="entry name" value="TWO-COMPONENT RESPONSE REGULATOR"/>
    <property type="match status" value="1"/>
</dbReference>
<feature type="modified residue" description="4-aspartylphosphate" evidence="3">
    <location>
        <position position="55"/>
    </location>
</feature>
<protein>
    <submittedName>
        <fullName evidence="6">Response regulator</fullName>
    </submittedName>
</protein>
<dbReference type="InterPro" id="IPR016032">
    <property type="entry name" value="Sig_transdc_resp-reg_C-effctor"/>
</dbReference>
<proteinExistence type="predicted"/>
<dbReference type="SUPFAM" id="SSF46894">
    <property type="entry name" value="C-terminal effector domain of the bipartite response regulators"/>
    <property type="match status" value="1"/>
</dbReference>
<dbReference type="PROSITE" id="PS50043">
    <property type="entry name" value="HTH_LUXR_2"/>
    <property type="match status" value="1"/>
</dbReference>